<sequence>MPSCLTKRHPHADTAAYQTKALKPLAIDIAAISCSGGSLSAAVDKRRAPYSVVGSAVKSVFDYYLQNQPSVGIPDTKLRWNSHITSLAKKLGSAIYAVKRIR</sequence>
<gene>
    <name evidence="1" type="ORF">EVAR_20709_1</name>
</gene>
<evidence type="ECO:0000313" key="1">
    <source>
        <dbReference type="EMBL" id="GBP35336.1"/>
    </source>
</evidence>
<protein>
    <submittedName>
        <fullName evidence="1">Uncharacterized protein</fullName>
    </submittedName>
</protein>
<dbReference type="Proteomes" id="UP000299102">
    <property type="component" value="Unassembled WGS sequence"/>
</dbReference>
<dbReference type="EMBL" id="BGZK01000302">
    <property type="protein sequence ID" value="GBP35336.1"/>
    <property type="molecule type" value="Genomic_DNA"/>
</dbReference>
<dbReference type="AlphaFoldDB" id="A0A4C1V9F6"/>
<accession>A0A4C1V9F6</accession>
<reference evidence="1 2" key="1">
    <citation type="journal article" date="2019" name="Commun. Biol.">
        <title>The bagworm genome reveals a unique fibroin gene that provides high tensile strength.</title>
        <authorList>
            <person name="Kono N."/>
            <person name="Nakamura H."/>
            <person name="Ohtoshi R."/>
            <person name="Tomita M."/>
            <person name="Numata K."/>
            <person name="Arakawa K."/>
        </authorList>
    </citation>
    <scope>NUCLEOTIDE SEQUENCE [LARGE SCALE GENOMIC DNA]</scope>
</reference>
<organism evidence="1 2">
    <name type="scientific">Eumeta variegata</name>
    <name type="common">Bagworm moth</name>
    <name type="synonym">Eumeta japonica</name>
    <dbReference type="NCBI Taxonomy" id="151549"/>
    <lineage>
        <taxon>Eukaryota</taxon>
        <taxon>Metazoa</taxon>
        <taxon>Ecdysozoa</taxon>
        <taxon>Arthropoda</taxon>
        <taxon>Hexapoda</taxon>
        <taxon>Insecta</taxon>
        <taxon>Pterygota</taxon>
        <taxon>Neoptera</taxon>
        <taxon>Endopterygota</taxon>
        <taxon>Lepidoptera</taxon>
        <taxon>Glossata</taxon>
        <taxon>Ditrysia</taxon>
        <taxon>Tineoidea</taxon>
        <taxon>Psychidae</taxon>
        <taxon>Oiketicinae</taxon>
        <taxon>Eumeta</taxon>
    </lineage>
</organism>
<evidence type="ECO:0000313" key="2">
    <source>
        <dbReference type="Proteomes" id="UP000299102"/>
    </source>
</evidence>
<keyword evidence="2" id="KW-1185">Reference proteome</keyword>
<comment type="caution">
    <text evidence="1">The sequence shown here is derived from an EMBL/GenBank/DDBJ whole genome shotgun (WGS) entry which is preliminary data.</text>
</comment>
<proteinExistence type="predicted"/>
<name>A0A4C1V9F6_EUMVA</name>